<dbReference type="AlphaFoldDB" id="A0A0B7H2T3"/>
<gene>
    <name evidence="5" type="ORF">FUT82_15720</name>
    <name evidence="4" type="ORF">TPHV1_80039</name>
</gene>
<dbReference type="GeneID" id="57754565"/>
<name>A0A0B7H2T3_TREPH</name>
<sequence>MKKIIAMLLLAGAVIFAAVSCKSAPPPSPEPKPQPVVEKEPEPIAEPEPEPEPEPVVEEPAVSTEVNMTAYIVKNEDTLSQIAEKFYGSRVRGYYFPIIMACSPGVVKHPDRIYPGMKINIPNFDEFMQNSEYVGKGSAEFDKVINVYRSEGKPDVATFLRNLQEKMKDGNLAKIPR</sequence>
<evidence type="ECO:0000256" key="2">
    <source>
        <dbReference type="SAM" id="SignalP"/>
    </source>
</evidence>
<dbReference type="CDD" id="cd00118">
    <property type="entry name" value="LysM"/>
    <property type="match status" value="1"/>
</dbReference>
<reference evidence="6" key="2">
    <citation type="submission" date="2015-01" db="EMBL/GenBank/DDBJ databases">
        <authorList>
            <person name="Manzoor Shahid"/>
            <person name="Zubair Saima"/>
        </authorList>
    </citation>
    <scope>NUCLEOTIDE SEQUENCE [LARGE SCALE GENOMIC DNA]</scope>
    <source>
        <strain evidence="6">V1</strain>
    </source>
</reference>
<evidence type="ECO:0000313" key="5">
    <source>
        <dbReference type="EMBL" id="QEJ99293.1"/>
    </source>
</evidence>
<feature type="chain" id="PRO_5041596598" evidence="2">
    <location>
        <begin position="24"/>
        <end position="177"/>
    </location>
</feature>
<feature type="compositionally biased region" description="Acidic residues" evidence="1">
    <location>
        <begin position="43"/>
        <end position="57"/>
    </location>
</feature>
<organism evidence="4 6">
    <name type="scientific">Treponema phagedenis</name>
    <dbReference type="NCBI Taxonomy" id="162"/>
    <lineage>
        <taxon>Bacteria</taxon>
        <taxon>Pseudomonadati</taxon>
        <taxon>Spirochaetota</taxon>
        <taxon>Spirochaetia</taxon>
        <taxon>Spirochaetales</taxon>
        <taxon>Treponemataceae</taxon>
        <taxon>Treponema</taxon>
    </lineage>
</organism>
<feature type="signal peptide" evidence="2">
    <location>
        <begin position="1"/>
        <end position="23"/>
    </location>
</feature>
<dbReference type="Proteomes" id="UP000323594">
    <property type="component" value="Chromosome"/>
</dbReference>
<reference evidence="5 7" key="3">
    <citation type="submission" date="2019-08" db="EMBL/GenBank/DDBJ databases">
        <authorList>
            <person name="Kuhnert P."/>
        </authorList>
    </citation>
    <scope>NUCLEOTIDE SEQUENCE [LARGE SCALE GENOMIC DNA]</scope>
    <source>
        <strain evidence="5 7">B36.5</strain>
    </source>
</reference>
<dbReference type="PROSITE" id="PS51257">
    <property type="entry name" value="PROKAR_LIPOPROTEIN"/>
    <property type="match status" value="1"/>
</dbReference>
<evidence type="ECO:0000313" key="6">
    <source>
        <dbReference type="Proteomes" id="UP000042527"/>
    </source>
</evidence>
<proteinExistence type="predicted"/>
<dbReference type="InterPro" id="IPR036779">
    <property type="entry name" value="LysM_dom_sf"/>
</dbReference>
<keyword evidence="6" id="KW-1185">Reference proteome</keyword>
<dbReference type="Pfam" id="PF01476">
    <property type="entry name" value="LysM"/>
    <property type="match status" value="1"/>
</dbReference>
<feature type="region of interest" description="Disordered" evidence="1">
    <location>
        <begin position="22"/>
        <end position="60"/>
    </location>
</feature>
<dbReference type="PROSITE" id="PS51782">
    <property type="entry name" value="LYSM"/>
    <property type="match status" value="1"/>
</dbReference>
<dbReference type="OrthoDB" id="363236at2"/>
<dbReference type="InterPro" id="IPR018392">
    <property type="entry name" value="LysM"/>
</dbReference>
<dbReference type="Proteomes" id="UP000042527">
    <property type="component" value="Unassembled WGS sequence"/>
</dbReference>
<evidence type="ECO:0000313" key="4">
    <source>
        <dbReference type="EMBL" id="CEM63286.1"/>
    </source>
</evidence>
<keyword evidence="2" id="KW-0732">Signal</keyword>
<evidence type="ECO:0000313" key="7">
    <source>
        <dbReference type="Proteomes" id="UP000323594"/>
    </source>
</evidence>
<reference evidence="4" key="1">
    <citation type="submission" date="2015-01" db="EMBL/GenBank/DDBJ databases">
        <authorList>
            <person name="Xiang T."/>
            <person name="Song Y."/>
            <person name="Huang L."/>
            <person name="Wang B."/>
            <person name="Wu P."/>
        </authorList>
    </citation>
    <scope>NUCLEOTIDE SEQUENCE [LARGE SCALE GENOMIC DNA]</scope>
    <source>
        <strain evidence="4">V1</strain>
    </source>
</reference>
<dbReference type="EMBL" id="CP042817">
    <property type="protein sequence ID" value="QEJ99293.1"/>
    <property type="molecule type" value="Genomic_DNA"/>
</dbReference>
<dbReference type="Gene3D" id="3.10.350.10">
    <property type="entry name" value="LysM domain"/>
    <property type="match status" value="1"/>
</dbReference>
<dbReference type="RefSeq" id="WP_024752675.1">
    <property type="nucleotide sequence ID" value="NZ_CDNC01000050.1"/>
</dbReference>
<protein>
    <submittedName>
        <fullName evidence="4">LysM domain protein</fullName>
    </submittedName>
    <submittedName>
        <fullName evidence="5">LysM peptidoglycan-binding domain-containing protein</fullName>
    </submittedName>
</protein>
<dbReference type="EMBL" id="CDNC01000050">
    <property type="protein sequence ID" value="CEM63286.1"/>
    <property type="molecule type" value="Genomic_DNA"/>
</dbReference>
<feature type="domain" description="LysM" evidence="3">
    <location>
        <begin position="69"/>
        <end position="121"/>
    </location>
</feature>
<evidence type="ECO:0000259" key="3">
    <source>
        <dbReference type="PROSITE" id="PS51782"/>
    </source>
</evidence>
<evidence type="ECO:0000256" key="1">
    <source>
        <dbReference type="SAM" id="MobiDB-lite"/>
    </source>
</evidence>
<accession>A0A0B7H2T3</accession>
<feature type="compositionally biased region" description="Pro residues" evidence="1">
    <location>
        <begin position="24"/>
        <end position="34"/>
    </location>
</feature>